<evidence type="ECO:0000313" key="3">
    <source>
        <dbReference type="Proteomes" id="UP000620064"/>
    </source>
</evidence>
<organism evidence="2 3">
    <name type="scientific">Cloacibacterium rupense</name>
    <dbReference type="NCBI Taxonomy" id="517423"/>
    <lineage>
        <taxon>Bacteria</taxon>
        <taxon>Pseudomonadati</taxon>
        <taxon>Bacteroidota</taxon>
        <taxon>Flavobacteriia</taxon>
        <taxon>Flavobacteriales</taxon>
        <taxon>Weeksellaceae</taxon>
    </lineage>
</organism>
<feature type="region of interest" description="Disordered" evidence="1">
    <location>
        <begin position="217"/>
        <end position="239"/>
    </location>
</feature>
<protein>
    <submittedName>
        <fullName evidence="2">Uncharacterized protein</fullName>
    </submittedName>
</protein>
<dbReference type="RefSeq" id="WP_188618533.1">
    <property type="nucleotide sequence ID" value="NZ_BMLV01000006.1"/>
</dbReference>
<sequence>MQNENLPTEELKKFGIINEDLSFSKKLNADDIQKFLQGYTIVADKDKNRATFQLTENNTKLKVIFLERDKSMSEILEKSKEKIQYSETSAQYNFNDNRHSAQLGFSKQAFVFDKETNTIKELDFIKNAPELTKLVTERKNPEEIDRYRLELEKLKSFLQDKLEQYPEIAMRITNDLNIVSREIDSVNSIAPDEKQIAKENNSDVQLNVNDRDLYEDANRNREEQEEQSEEQEKSRKFRR</sequence>
<comment type="caution">
    <text evidence="2">The sequence shown here is derived from an EMBL/GenBank/DDBJ whole genome shotgun (WGS) entry which is preliminary data.</text>
</comment>
<accession>A0ABQ2NPC9</accession>
<dbReference type="EMBL" id="BMLV01000006">
    <property type="protein sequence ID" value="GGP06258.1"/>
    <property type="molecule type" value="Genomic_DNA"/>
</dbReference>
<evidence type="ECO:0000256" key="1">
    <source>
        <dbReference type="SAM" id="MobiDB-lite"/>
    </source>
</evidence>
<dbReference type="Proteomes" id="UP000620064">
    <property type="component" value="Unassembled WGS sequence"/>
</dbReference>
<gene>
    <name evidence="2" type="ORF">GCM10010992_25750</name>
</gene>
<name>A0ABQ2NPC9_9FLAO</name>
<keyword evidence="3" id="KW-1185">Reference proteome</keyword>
<feature type="compositionally biased region" description="Basic and acidic residues" evidence="1">
    <location>
        <begin position="230"/>
        <end position="239"/>
    </location>
</feature>
<reference evidence="3" key="1">
    <citation type="journal article" date="2019" name="Int. J. Syst. Evol. Microbiol.">
        <title>The Global Catalogue of Microorganisms (GCM) 10K type strain sequencing project: providing services to taxonomists for standard genome sequencing and annotation.</title>
        <authorList>
            <consortium name="The Broad Institute Genomics Platform"/>
            <consortium name="The Broad Institute Genome Sequencing Center for Infectious Disease"/>
            <person name="Wu L."/>
            <person name="Ma J."/>
        </authorList>
    </citation>
    <scope>NUCLEOTIDE SEQUENCE [LARGE SCALE GENOMIC DNA]</scope>
    <source>
        <strain evidence="3">CGMCC 1.7656</strain>
    </source>
</reference>
<proteinExistence type="predicted"/>
<evidence type="ECO:0000313" key="2">
    <source>
        <dbReference type="EMBL" id="GGP06258.1"/>
    </source>
</evidence>